<gene>
    <name evidence="1 3 4" type="ORF">SRAE_2000213750</name>
</gene>
<dbReference type="WBParaSite" id="SRAE_2000213750.1">
    <property type="protein sequence ID" value="SRAE_2000213750.1"/>
    <property type="gene ID" value="WBGene00262346"/>
</dbReference>
<evidence type="ECO:0000313" key="2">
    <source>
        <dbReference type="Proteomes" id="UP000035682"/>
    </source>
</evidence>
<reference evidence="1 2" key="1">
    <citation type="submission" date="2014-09" db="EMBL/GenBank/DDBJ databases">
        <authorList>
            <person name="Martin A.A."/>
        </authorList>
    </citation>
    <scope>NUCLEOTIDE SEQUENCE</scope>
    <source>
        <strain evidence="2">ED321</strain>
        <strain evidence="1">ED321 Heterogonic</strain>
    </source>
</reference>
<evidence type="ECO:0000313" key="1">
    <source>
        <dbReference type="EMBL" id="CEF67475.1"/>
    </source>
</evidence>
<evidence type="ECO:0000313" key="3">
    <source>
        <dbReference type="WBParaSite" id="SRAE_2000213750.1"/>
    </source>
</evidence>
<dbReference type="GeneID" id="36379840"/>
<protein>
    <submittedName>
        <fullName evidence="3">Basic-leucine zipper domain-containing protein</fullName>
    </submittedName>
</protein>
<keyword evidence="2" id="KW-1185">Reference proteome</keyword>
<accession>A0A090LIY3</accession>
<name>A0A090LIY3_STRRB</name>
<dbReference type="CTD" id="36379840"/>
<dbReference type="Proteomes" id="UP000035682">
    <property type="component" value="Unplaced"/>
</dbReference>
<dbReference type="WormBase" id="SRAE_2000213750">
    <property type="protein sequence ID" value="SRP02029"/>
    <property type="gene ID" value="WBGene00262346"/>
</dbReference>
<proteinExistence type="predicted"/>
<reference evidence="3" key="2">
    <citation type="submission" date="2020-12" db="UniProtKB">
        <authorList>
            <consortium name="WormBaseParasite"/>
        </authorList>
    </citation>
    <scope>IDENTIFICATION</scope>
</reference>
<dbReference type="AlphaFoldDB" id="A0A090LIY3"/>
<sequence length="118" mass="14557">MVSINFGDNYHHQKRKYTFKSEDEKNADPDYRKKRDRNNILSWKAKQKKAILIQNLLNENKINKEKLEIYKRENMILWKKFENLFNKLIIEKKNLDISNNYIKILEKKLDQFNNYFNN</sequence>
<dbReference type="RefSeq" id="XP_024506675.1">
    <property type="nucleotide sequence ID" value="XM_024653172.1"/>
</dbReference>
<dbReference type="EMBL" id="LN609529">
    <property type="protein sequence ID" value="CEF67475.1"/>
    <property type="molecule type" value="Genomic_DNA"/>
</dbReference>
<evidence type="ECO:0000313" key="4">
    <source>
        <dbReference type="WormBase" id="SRAE_2000213750"/>
    </source>
</evidence>
<organism evidence="1">
    <name type="scientific">Strongyloides ratti</name>
    <name type="common">Parasitic roundworm</name>
    <dbReference type="NCBI Taxonomy" id="34506"/>
    <lineage>
        <taxon>Eukaryota</taxon>
        <taxon>Metazoa</taxon>
        <taxon>Ecdysozoa</taxon>
        <taxon>Nematoda</taxon>
        <taxon>Chromadorea</taxon>
        <taxon>Rhabditida</taxon>
        <taxon>Tylenchina</taxon>
        <taxon>Panagrolaimomorpha</taxon>
        <taxon>Strongyloidoidea</taxon>
        <taxon>Strongyloididae</taxon>
        <taxon>Strongyloides</taxon>
    </lineage>
</organism>